<dbReference type="AlphaFoldDB" id="A0A0M3HLP4"/>
<name>A0A0M3HLP4_ASCLU</name>
<evidence type="ECO:0000313" key="2">
    <source>
        <dbReference type="WBParaSite" id="ALUE_0000243901-mRNA-1"/>
    </source>
</evidence>
<dbReference type="WBParaSite" id="ALUE_0000243901-mRNA-1">
    <property type="protein sequence ID" value="ALUE_0000243901-mRNA-1"/>
    <property type="gene ID" value="ALUE_0000243901"/>
</dbReference>
<sequence length="35" mass="4387">MIKKSPIIQQVQRQRVMEMLITIRLFLYFQDSRFE</sequence>
<reference evidence="2" key="1">
    <citation type="submission" date="2017-02" db="UniProtKB">
        <authorList>
            <consortium name="WormBaseParasite"/>
        </authorList>
    </citation>
    <scope>IDENTIFICATION</scope>
</reference>
<protein>
    <submittedName>
        <fullName evidence="2">Uncharacterized protein</fullName>
    </submittedName>
</protein>
<dbReference type="Proteomes" id="UP000036681">
    <property type="component" value="Unplaced"/>
</dbReference>
<evidence type="ECO:0000313" key="1">
    <source>
        <dbReference type="Proteomes" id="UP000036681"/>
    </source>
</evidence>
<organism evidence="1 2">
    <name type="scientific">Ascaris lumbricoides</name>
    <name type="common">Giant roundworm</name>
    <dbReference type="NCBI Taxonomy" id="6252"/>
    <lineage>
        <taxon>Eukaryota</taxon>
        <taxon>Metazoa</taxon>
        <taxon>Ecdysozoa</taxon>
        <taxon>Nematoda</taxon>
        <taxon>Chromadorea</taxon>
        <taxon>Rhabditida</taxon>
        <taxon>Spirurina</taxon>
        <taxon>Ascaridomorpha</taxon>
        <taxon>Ascaridoidea</taxon>
        <taxon>Ascarididae</taxon>
        <taxon>Ascaris</taxon>
    </lineage>
</organism>
<accession>A0A0M3HLP4</accession>
<proteinExistence type="predicted"/>
<keyword evidence="1" id="KW-1185">Reference proteome</keyword>